<feature type="transmembrane region" description="Helical" evidence="1">
    <location>
        <begin position="206"/>
        <end position="227"/>
    </location>
</feature>
<evidence type="ECO:0000313" key="3">
    <source>
        <dbReference type="Proteomes" id="UP001139103"/>
    </source>
</evidence>
<sequence>MLKGMTPLRLLRLLFLAATLAVDAAFFAAAEKFGARSMPGVLLLGEILAQCGAAAIYLGLSPRRQLTFRLLACSGATVMAAMLMARLTPLAWQIWLASLSAMVTMIAVPILASRLLTASRRQFSLAEILGLTTLIAVFCAAFRSLPLQIEYAGLLLGCLTALATITWLAAWLIATERNGPLSQAVLIITAFGLGQLMGAIDASPAAGFFASTIFTAMAVYFLIWMLVEKHGSRTREAEPPVEEVDADAEPVLLPLARDAAPSIR</sequence>
<dbReference type="Proteomes" id="UP001139103">
    <property type="component" value="Unassembled WGS sequence"/>
</dbReference>
<feature type="transmembrane region" description="Helical" evidence="1">
    <location>
        <begin position="91"/>
        <end position="112"/>
    </location>
</feature>
<keyword evidence="1" id="KW-1133">Transmembrane helix</keyword>
<feature type="transmembrane region" description="Helical" evidence="1">
    <location>
        <begin position="124"/>
        <end position="145"/>
    </location>
</feature>
<feature type="transmembrane region" description="Helical" evidence="1">
    <location>
        <begin position="151"/>
        <end position="174"/>
    </location>
</feature>
<feature type="transmembrane region" description="Helical" evidence="1">
    <location>
        <begin position="40"/>
        <end position="60"/>
    </location>
</feature>
<keyword evidence="1" id="KW-0472">Membrane</keyword>
<dbReference type="EMBL" id="JAJKFT010000010">
    <property type="protein sequence ID" value="MCC9629683.1"/>
    <property type="molecule type" value="Genomic_DNA"/>
</dbReference>
<feature type="transmembrane region" description="Helical" evidence="1">
    <location>
        <begin position="67"/>
        <end position="85"/>
    </location>
</feature>
<reference evidence="2" key="1">
    <citation type="submission" date="2021-11" db="EMBL/GenBank/DDBJ databases">
        <title>Genome sequence.</title>
        <authorList>
            <person name="Sun Q."/>
        </authorList>
    </citation>
    <scope>NUCLEOTIDE SEQUENCE</scope>
    <source>
        <strain evidence="2">JC732</strain>
    </source>
</reference>
<accession>A0A9X1SGS4</accession>
<feature type="transmembrane region" description="Helical" evidence="1">
    <location>
        <begin position="181"/>
        <end position="200"/>
    </location>
</feature>
<dbReference type="AlphaFoldDB" id="A0A9X1SGS4"/>
<dbReference type="RefSeq" id="WP_230220176.1">
    <property type="nucleotide sequence ID" value="NZ_JAJKFT010000010.1"/>
</dbReference>
<keyword evidence="1" id="KW-0812">Transmembrane</keyword>
<name>A0A9X1SGS4_9BACT</name>
<evidence type="ECO:0000256" key="1">
    <source>
        <dbReference type="SAM" id="Phobius"/>
    </source>
</evidence>
<gene>
    <name evidence="2" type="ORF">LOC68_14920</name>
</gene>
<proteinExistence type="predicted"/>
<protein>
    <submittedName>
        <fullName evidence="2">Uncharacterized protein</fullName>
    </submittedName>
</protein>
<organism evidence="2 3">
    <name type="scientific">Blastopirellula sediminis</name>
    <dbReference type="NCBI Taxonomy" id="2894196"/>
    <lineage>
        <taxon>Bacteria</taxon>
        <taxon>Pseudomonadati</taxon>
        <taxon>Planctomycetota</taxon>
        <taxon>Planctomycetia</taxon>
        <taxon>Pirellulales</taxon>
        <taxon>Pirellulaceae</taxon>
        <taxon>Blastopirellula</taxon>
    </lineage>
</organism>
<evidence type="ECO:0000313" key="2">
    <source>
        <dbReference type="EMBL" id="MCC9629683.1"/>
    </source>
</evidence>
<comment type="caution">
    <text evidence="2">The sequence shown here is derived from an EMBL/GenBank/DDBJ whole genome shotgun (WGS) entry which is preliminary data.</text>
</comment>
<keyword evidence="3" id="KW-1185">Reference proteome</keyword>